<organism evidence="2 3">
    <name type="scientific">Triangularia verruculosa</name>
    <dbReference type="NCBI Taxonomy" id="2587418"/>
    <lineage>
        <taxon>Eukaryota</taxon>
        <taxon>Fungi</taxon>
        <taxon>Dikarya</taxon>
        <taxon>Ascomycota</taxon>
        <taxon>Pezizomycotina</taxon>
        <taxon>Sordariomycetes</taxon>
        <taxon>Sordariomycetidae</taxon>
        <taxon>Sordariales</taxon>
        <taxon>Podosporaceae</taxon>
        <taxon>Triangularia</taxon>
    </lineage>
</organism>
<dbReference type="Proteomes" id="UP001303160">
    <property type="component" value="Unassembled WGS sequence"/>
</dbReference>
<evidence type="ECO:0000256" key="1">
    <source>
        <dbReference type="SAM" id="MobiDB-lite"/>
    </source>
</evidence>
<accession>A0AAN6X927</accession>
<keyword evidence="3" id="KW-1185">Reference proteome</keyword>
<feature type="region of interest" description="Disordered" evidence="1">
    <location>
        <begin position="163"/>
        <end position="237"/>
    </location>
</feature>
<reference evidence="2" key="2">
    <citation type="submission" date="2023-05" db="EMBL/GenBank/DDBJ databases">
        <authorList>
            <consortium name="Lawrence Berkeley National Laboratory"/>
            <person name="Steindorff A."/>
            <person name="Hensen N."/>
            <person name="Bonometti L."/>
            <person name="Westerberg I."/>
            <person name="Brannstrom I.O."/>
            <person name="Guillou S."/>
            <person name="Cros-Aarteil S."/>
            <person name="Calhoun S."/>
            <person name="Haridas S."/>
            <person name="Kuo A."/>
            <person name="Mondo S."/>
            <person name="Pangilinan J."/>
            <person name="Riley R."/>
            <person name="Labutti K."/>
            <person name="Andreopoulos B."/>
            <person name="Lipzen A."/>
            <person name="Chen C."/>
            <person name="Yanf M."/>
            <person name="Daum C."/>
            <person name="Ng V."/>
            <person name="Clum A."/>
            <person name="Ohm R."/>
            <person name="Martin F."/>
            <person name="Silar P."/>
            <person name="Natvig D."/>
            <person name="Lalanne C."/>
            <person name="Gautier V."/>
            <person name="Ament-Velasquez S.L."/>
            <person name="Kruys A."/>
            <person name="Hutchinson M.I."/>
            <person name="Powell A.J."/>
            <person name="Barry K."/>
            <person name="Miller A.N."/>
            <person name="Grigoriev I.V."/>
            <person name="Debuchy R."/>
            <person name="Gladieux P."/>
            <person name="Thoren M.H."/>
            <person name="Johannesson H."/>
        </authorList>
    </citation>
    <scope>NUCLEOTIDE SEQUENCE</scope>
    <source>
        <strain evidence="2">CBS 315.58</strain>
    </source>
</reference>
<dbReference type="AlphaFoldDB" id="A0AAN6X927"/>
<evidence type="ECO:0000313" key="3">
    <source>
        <dbReference type="Proteomes" id="UP001303160"/>
    </source>
</evidence>
<reference evidence="2" key="1">
    <citation type="journal article" date="2023" name="Mol. Phylogenet. Evol.">
        <title>Genome-scale phylogeny and comparative genomics of the fungal order Sordariales.</title>
        <authorList>
            <person name="Hensen N."/>
            <person name="Bonometti L."/>
            <person name="Westerberg I."/>
            <person name="Brannstrom I.O."/>
            <person name="Guillou S."/>
            <person name="Cros-Aarteil S."/>
            <person name="Calhoun S."/>
            <person name="Haridas S."/>
            <person name="Kuo A."/>
            <person name="Mondo S."/>
            <person name="Pangilinan J."/>
            <person name="Riley R."/>
            <person name="LaButti K."/>
            <person name="Andreopoulos B."/>
            <person name="Lipzen A."/>
            <person name="Chen C."/>
            <person name="Yan M."/>
            <person name="Daum C."/>
            <person name="Ng V."/>
            <person name="Clum A."/>
            <person name="Steindorff A."/>
            <person name="Ohm R.A."/>
            <person name="Martin F."/>
            <person name="Silar P."/>
            <person name="Natvig D.O."/>
            <person name="Lalanne C."/>
            <person name="Gautier V."/>
            <person name="Ament-Velasquez S.L."/>
            <person name="Kruys A."/>
            <person name="Hutchinson M.I."/>
            <person name="Powell A.J."/>
            <person name="Barry K."/>
            <person name="Miller A.N."/>
            <person name="Grigoriev I.V."/>
            <person name="Debuchy R."/>
            <person name="Gladieux P."/>
            <person name="Hiltunen Thoren M."/>
            <person name="Johannesson H."/>
        </authorList>
    </citation>
    <scope>NUCLEOTIDE SEQUENCE</scope>
    <source>
        <strain evidence="2">CBS 315.58</strain>
    </source>
</reference>
<sequence>MAHRLDVLEIVLSKMLRDAGISLKQLRPRCELLARIMAAKQFPVQGVPAPDLEKHLVVMREVVDLSDEKTTEGPSQTVIDLTGELTIDLTTDDPAQSVAHNLEGLAACLTDKQFRDLVIELAHDPATADLTKYRLWAASLGWMAPNSWGLAVAPQMITRNAFSGSVSGSPSRHQRRQPRSVTATPRKRPSQVSTAVKSGRVHKATPVRPAIAKPRSRNGNHLATAGGMQNPAENNKPDIMEEIWDHAMAGASKK</sequence>
<dbReference type="EMBL" id="MU864020">
    <property type="protein sequence ID" value="KAK4195241.1"/>
    <property type="molecule type" value="Genomic_DNA"/>
</dbReference>
<evidence type="ECO:0000313" key="2">
    <source>
        <dbReference type="EMBL" id="KAK4195241.1"/>
    </source>
</evidence>
<name>A0AAN6X927_9PEZI</name>
<proteinExistence type="predicted"/>
<protein>
    <submittedName>
        <fullName evidence="2">Uncharacterized protein</fullName>
    </submittedName>
</protein>
<gene>
    <name evidence="2" type="ORF">QBC40DRAFT_352683</name>
</gene>
<comment type="caution">
    <text evidence="2">The sequence shown here is derived from an EMBL/GenBank/DDBJ whole genome shotgun (WGS) entry which is preliminary data.</text>
</comment>